<dbReference type="PROSITE" id="PS50932">
    <property type="entry name" value="HTH_LACI_2"/>
    <property type="match status" value="1"/>
</dbReference>
<evidence type="ECO:0000256" key="1">
    <source>
        <dbReference type="ARBA" id="ARBA00023015"/>
    </source>
</evidence>
<evidence type="ECO:0000313" key="5">
    <source>
        <dbReference type="EMBL" id="ETX27558.1"/>
    </source>
</evidence>
<accession>X7F4C3</accession>
<dbReference type="PROSITE" id="PS00356">
    <property type="entry name" value="HTH_LACI_1"/>
    <property type="match status" value="1"/>
</dbReference>
<dbReference type="Gene3D" id="3.40.50.2300">
    <property type="match status" value="1"/>
</dbReference>
<dbReference type="STRING" id="1449351.RISW2_13365"/>
<dbReference type="SUPFAM" id="SSF47413">
    <property type="entry name" value="lambda repressor-like DNA-binding domains"/>
    <property type="match status" value="1"/>
</dbReference>
<dbReference type="GO" id="GO:0000976">
    <property type="term" value="F:transcription cis-regulatory region binding"/>
    <property type="evidence" value="ECO:0007669"/>
    <property type="project" value="TreeGrafter"/>
</dbReference>
<keyword evidence="3" id="KW-0804">Transcription</keyword>
<dbReference type="InterPro" id="IPR000843">
    <property type="entry name" value="HTH_LacI"/>
</dbReference>
<protein>
    <recommendedName>
        <fullName evidence="4">HTH lacI-type domain-containing protein</fullName>
    </recommendedName>
</protein>
<proteinExistence type="predicted"/>
<dbReference type="GO" id="GO:0003700">
    <property type="term" value="F:DNA-binding transcription factor activity"/>
    <property type="evidence" value="ECO:0007669"/>
    <property type="project" value="TreeGrafter"/>
</dbReference>
<dbReference type="SMART" id="SM00354">
    <property type="entry name" value="HTH_LACI"/>
    <property type="match status" value="1"/>
</dbReference>
<dbReference type="EMBL" id="JAME01000031">
    <property type="protein sequence ID" value="ETX27558.1"/>
    <property type="molecule type" value="Genomic_DNA"/>
</dbReference>
<dbReference type="PANTHER" id="PTHR30146:SF109">
    <property type="entry name" value="HTH-TYPE TRANSCRIPTIONAL REGULATOR GALS"/>
    <property type="match status" value="1"/>
</dbReference>
<keyword evidence="1" id="KW-0805">Transcription regulation</keyword>
<evidence type="ECO:0000259" key="4">
    <source>
        <dbReference type="PROSITE" id="PS50932"/>
    </source>
</evidence>
<dbReference type="RefSeq" id="WP_051492129.1">
    <property type="nucleotide sequence ID" value="NZ_JAME01000031.1"/>
</dbReference>
<dbReference type="eggNOG" id="COG1609">
    <property type="taxonomic scope" value="Bacteria"/>
</dbReference>
<dbReference type="Pfam" id="PF00356">
    <property type="entry name" value="LacI"/>
    <property type="match status" value="1"/>
</dbReference>
<organism evidence="5 6">
    <name type="scientific">Roseivivax isoporae LMG 25204</name>
    <dbReference type="NCBI Taxonomy" id="1449351"/>
    <lineage>
        <taxon>Bacteria</taxon>
        <taxon>Pseudomonadati</taxon>
        <taxon>Pseudomonadota</taxon>
        <taxon>Alphaproteobacteria</taxon>
        <taxon>Rhodobacterales</taxon>
        <taxon>Roseobacteraceae</taxon>
        <taxon>Roseivivax</taxon>
    </lineage>
</organism>
<comment type="caution">
    <text evidence="5">The sequence shown here is derived from an EMBL/GenBank/DDBJ whole genome shotgun (WGS) entry which is preliminary data.</text>
</comment>
<dbReference type="PANTHER" id="PTHR30146">
    <property type="entry name" value="LACI-RELATED TRANSCRIPTIONAL REPRESSOR"/>
    <property type="match status" value="1"/>
</dbReference>
<evidence type="ECO:0000256" key="3">
    <source>
        <dbReference type="ARBA" id="ARBA00023163"/>
    </source>
</evidence>
<dbReference type="AlphaFoldDB" id="X7F4C3"/>
<dbReference type="CDD" id="cd01392">
    <property type="entry name" value="HTH_LacI"/>
    <property type="match status" value="1"/>
</dbReference>
<dbReference type="PRINTS" id="PR00036">
    <property type="entry name" value="HTHLACI"/>
</dbReference>
<gene>
    <name evidence="5" type="ORF">RISW2_13365</name>
</gene>
<reference evidence="5 6" key="1">
    <citation type="submission" date="2014-01" db="EMBL/GenBank/DDBJ databases">
        <title>Roseivivax isoporae LMG 25204 Genome Sequencing.</title>
        <authorList>
            <person name="Lai Q."/>
            <person name="Li G."/>
            <person name="Shao Z."/>
        </authorList>
    </citation>
    <scope>NUCLEOTIDE SEQUENCE [LARGE SCALE GENOMIC DNA]</scope>
    <source>
        <strain evidence="5 6">LMG 25204</strain>
    </source>
</reference>
<dbReference type="PATRIC" id="fig|1449351.3.peg.3547"/>
<feature type="domain" description="HTH lacI-type" evidence="4">
    <location>
        <begin position="11"/>
        <end position="65"/>
    </location>
</feature>
<evidence type="ECO:0000256" key="2">
    <source>
        <dbReference type="ARBA" id="ARBA00023125"/>
    </source>
</evidence>
<dbReference type="Proteomes" id="UP000023430">
    <property type="component" value="Unassembled WGS sequence"/>
</dbReference>
<keyword evidence="2" id="KW-0238">DNA-binding</keyword>
<dbReference type="Gene3D" id="1.10.260.40">
    <property type="entry name" value="lambda repressor-like DNA-binding domains"/>
    <property type="match status" value="1"/>
</dbReference>
<sequence>MRLSAIGTRRPTIRDVARAAGVSKSTVSLVLKGDPGVRADTARSVHAAIAATGYVYDARAANLRLARPGPLGFVCATPGDPLVAAVLEGATEEAAARTRALLFACVAPGRAAAPSVAALRREGAEGVLLCGSMVHPGGDGTLAVPGSVAGFDVGQGWCLARRALGTSAEVAVTGDITGLLPEDIGLREARATGRGLPGAVAVLRTRVGTEAGVVALAEARGPRLAVPVLRYDGRALGRCAVAALCDPDHVPRPVPVWLEGPPRA</sequence>
<dbReference type="InterPro" id="IPR010982">
    <property type="entry name" value="Lambda_DNA-bd_dom_sf"/>
</dbReference>
<name>X7F4C3_9RHOB</name>
<keyword evidence="6" id="KW-1185">Reference proteome</keyword>
<evidence type="ECO:0000313" key="6">
    <source>
        <dbReference type="Proteomes" id="UP000023430"/>
    </source>
</evidence>